<keyword evidence="2" id="KW-1185">Reference proteome</keyword>
<gene>
    <name evidence="1" type="ORF">HanXRQr2_Chr03g0096771</name>
</gene>
<accession>A0A9K3NVR0</accession>
<organism evidence="1 2">
    <name type="scientific">Helianthus annuus</name>
    <name type="common">Common sunflower</name>
    <dbReference type="NCBI Taxonomy" id="4232"/>
    <lineage>
        <taxon>Eukaryota</taxon>
        <taxon>Viridiplantae</taxon>
        <taxon>Streptophyta</taxon>
        <taxon>Embryophyta</taxon>
        <taxon>Tracheophyta</taxon>
        <taxon>Spermatophyta</taxon>
        <taxon>Magnoliopsida</taxon>
        <taxon>eudicotyledons</taxon>
        <taxon>Gunneridae</taxon>
        <taxon>Pentapetalae</taxon>
        <taxon>asterids</taxon>
        <taxon>campanulids</taxon>
        <taxon>Asterales</taxon>
        <taxon>Asteraceae</taxon>
        <taxon>Asteroideae</taxon>
        <taxon>Heliantheae alliance</taxon>
        <taxon>Heliantheae</taxon>
        <taxon>Helianthus</taxon>
    </lineage>
</organism>
<evidence type="ECO:0000313" key="1">
    <source>
        <dbReference type="EMBL" id="KAF5813308.1"/>
    </source>
</evidence>
<dbReference type="Gramene" id="mRNA:HanXRQr2_Chr03g0096771">
    <property type="protein sequence ID" value="CDS:HanXRQr2_Chr03g0096771.1"/>
    <property type="gene ID" value="HanXRQr2_Chr03g0096771"/>
</dbReference>
<dbReference type="EMBL" id="MNCJ02000318">
    <property type="protein sequence ID" value="KAF5813308.1"/>
    <property type="molecule type" value="Genomic_DNA"/>
</dbReference>
<comment type="caution">
    <text evidence="1">The sequence shown here is derived from an EMBL/GenBank/DDBJ whole genome shotgun (WGS) entry which is preliminary data.</text>
</comment>
<dbReference type="Proteomes" id="UP000215914">
    <property type="component" value="Unassembled WGS sequence"/>
</dbReference>
<name>A0A9K3NVR0_HELAN</name>
<sequence length="50" mass="5661">MLNSIHYASKNILLPHVLALLFEDTISLSVPYHPLLRETSQAMTRANLNL</sequence>
<dbReference type="AlphaFoldDB" id="A0A9K3NVR0"/>
<evidence type="ECO:0000313" key="2">
    <source>
        <dbReference type="Proteomes" id="UP000215914"/>
    </source>
</evidence>
<proteinExistence type="predicted"/>
<reference evidence="1" key="1">
    <citation type="journal article" date="2017" name="Nature">
        <title>The sunflower genome provides insights into oil metabolism, flowering and Asterid evolution.</title>
        <authorList>
            <person name="Badouin H."/>
            <person name="Gouzy J."/>
            <person name="Grassa C.J."/>
            <person name="Murat F."/>
            <person name="Staton S.E."/>
            <person name="Cottret L."/>
            <person name="Lelandais-Briere C."/>
            <person name="Owens G.L."/>
            <person name="Carrere S."/>
            <person name="Mayjonade B."/>
            <person name="Legrand L."/>
            <person name="Gill N."/>
            <person name="Kane N.C."/>
            <person name="Bowers J.E."/>
            <person name="Hubner S."/>
            <person name="Bellec A."/>
            <person name="Berard A."/>
            <person name="Berges H."/>
            <person name="Blanchet N."/>
            <person name="Boniface M.C."/>
            <person name="Brunel D."/>
            <person name="Catrice O."/>
            <person name="Chaidir N."/>
            <person name="Claudel C."/>
            <person name="Donnadieu C."/>
            <person name="Faraut T."/>
            <person name="Fievet G."/>
            <person name="Helmstetter N."/>
            <person name="King M."/>
            <person name="Knapp S.J."/>
            <person name="Lai Z."/>
            <person name="Le Paslier M.C."/>
            <person name="Lippi Y."/>
            <person name="Lorenzon L."/>
            <person name="Mandel J.R."/>
            <person name="Marage G."/>
            <person name="Marchand G."/>
            <person name="Marquand E."/>
            <person name="Bret-Mestries E."/>
            <person name="Morien E."/>
            <person name="Nambeesan S."/>
            <person name="Nguyen T."/>
            <person name="Pegot-Espagnet P."/>
            <person name="Pouilly N."/>
            <person name="Raftis F."/>
            <person name="Sallet E."/>
            <person name="Schiex T."/>
            <person name="Thomas J."/>
            <person name="Vandecasteele C."/>
            <person name="Vares D."/>
            <person name="Vear F."/>
            <person name="Vautrin S."/>
            <person name="Crespi M."/>
            <person name="Mangin B."/>
            <person name="Burke J.M."/>
            <person name="Salse J."/>
            <person name="Munos S."/>
            <person name="Vincourt P."/>
            <person name="Rieseberg L.H."/>
            <person name="Langlade N.B."/>
        </authorList>
    </citation>
    <scope>NUCLEOTIDE SEQUENCE</scope>
    <source>
        <tissue evidence="1">Leaves</tissue>
    </source>
</reference>
<protein>
    <submittedName>
        <fullName evidence="1">Uncharacterized protein</fullName>
    </submittedName>
</protein>
<reference evidence="1" key="2">
    <citation type="submission" date="2020-06" db="EMBL/GenBank/DDBJ databases">
        <title>Helianthus annuus Genome sequencing and assembly Release 2.</title>
        <authorList>
            <person name="Gouzy J."/>
            <person name="Langlade N."/>
            <person name="Munos S."/>
        </authorList>
    </citation>
    <scope>NUCLEOTIDE SEQUENCE</scope>
    <source>
        <tissue evidence="1">Leaves</tissue>
    </source>
</reference>